<dbReference type="RefSeq" id="WP_017740116.1">
    <property type="nucleotide sequence ID" value="NZ_KQ976354.1"/>
</dbReference>
<organism evidence="1 2">
    <name type="scientific">Scytonema hofmannii PCC 7110</name>
    <dbReference type="NCBI Taxonomy" id="128403"/>
    <lineage>
        <taxon>Bacteria</taxon>
        <taxon>Bacillati</taxon>
        <taxon>Cyanobacteriota</taxon>
        <taxon>Cyanophyceae</taxon>
        <taxon>Nostocales</taxon>
        <taxon>Scytonemataceae</taxon>
        <taxon>Scytonema</taxon>
    </lineage>
</organism>
<dbReference type="Proteomes" id="UP000076925">
    <property type="component" value="Unassembled WGS sequence"/>
</dbReference>
<dbReference type="EMBL" id="ANNX02000025">
    <property type="protein sequence ID" value="KYC41091.1"/>
    <property type="molecule type" value="Genomic_DNA"/>
</dbReference>
<comment type="caution">
    <text evidence="1">The sequence shown here is derived from an EMBL/GenBank/DDBJ whole genome shotgun (WGS) entry which is preliminary data.</text>
</comment>
<sequence>MTNDSTRKQLDIELKELSLLAQRHPQATKERRMALTQLVNAIWLSGKLCHPYSGQFQLHYEDIYEEAVQSLFFYICRDDNISKYNSERGEVMTWVNMLLTKRFFPEAIPVVVGQENEISLDKSHIENISDSESTSLYEQIIQCIESDPEGIFIKEHIKGHPEANFQEIARRRYSGISWKDISVEWEIGISSLHNFFQRCVKKFAPTLREYL</sequence>
<evidence type="ECO:0000313" key="1">
    <source>
        <dbReference type="EMBL" id="KYC41091.1"/>
    </source>
</evidence>
<protein>
    <recommendedName>
        <fullName evidence="3">Sigma-70 family RNA polymerase sigma factor</fullName>
    </recommendedName>
</protein>
<accession>A0A139X8Q2</accession>
<keyword evidence="2" id="KW-1185">Reference proteome</keyword>
<gene>
    <name evidence="1" type="ORF">WA1_23535</name>
</gene>
<reference evidence="1 2" key="1">
    <citation type="journal article" date="2013" name="Genome Biol. Evol.">
        <title>Genomes of Stigonematalean cyanobacteria (subsection V) and the evolution of oxygenic photosynthesis from prokaryotes to plastids.</title>
        <authorList>
            <person name="Dagan T."/>
            <person name="Roettger M."/>
            <person name="Stucken K."/>
            <person name="Landan G."/>
            <person name="Koch R."/>
            <person name="Major P."/>
            <person name="Gould S.B."/>
            <person name="Goremykin V.V."/>
            <person name="Rippka R."/>
            <person name="Tandeau de Marsac N."/>
            <person name="Gugger M."/>
            <person name="Lockhart P.J."/>
            <person name="Allen J.F."/>
            <person name="Brune I."/>
            <person name="Maus I."/>
            <person name="Puhler A."/>
            <person name="Martin W.F."/>
        </authorList>
    </citation>
    <scope>NUCLEOTIDE SEQUENCE [LARGE SCALE GENOMIC DNA]</scope>
    <source>
        <strain evidence="1 2">PCC 7110</strain>
    </source>
</reference>
<dbReference type="STRING" id="128403.WA1_23535"/>
<evidence type="ECO:0000313" key="2">
    <source>
        <dbReference type="Proteomes" id="UP000076925"/>
    </source>
</evidence>
<evidence type="ECO:0008006" key="3">
    <source>
        <dbReference type="Google" id="ProtNLM"/>
    </source>
</evidence>
<dbReference type="AlphaFoldDB" id="A0A139X8Q2"/>
<name>A0A139X8Q2_9CYAN</name>
<proteinExistence type="predicted"/>
<dbReference type="OrthoDB" id="451633at2"/>